<dbReference type="GO" id="GO:0005829">
    <property type="term" value="C:cytosol"/>
    <property type="evidence" value="ECO:0007669"/>
    <property type="project" value="TreeGrafter"/>
</dbReference>
<dbReference type="Pfam" id="PF00982">
    <property type="entry name" value="Glyco_transf_20"/>
    <property type="match status" value="1"/>
</dbReference>
<proteinExistence type="inferred from homology"/>
<dbReference type="GO" id="GO:0003825">
    <property type="term" value="F:alpha,alpha-trehalose-phosphate synthase (UDP-forming) activity"/>
    <property type="evidence" value="ECO:0007669"/>
    <property type="project" value="TreeGrafter"/>
</dbReference>
<dbReference type="InterPro" id="IPR036412">
    <property type="entry name" value="HAD-like_sf"/>
</dbReference>
<evidence type="ECO:0000313" key="4">
    <source>
        <dbReference type="EMBL" id="PVH18701.1"/>
    </source>
</evidence>
<dbReference type="PANTHER" id="PTHR10788:SF123">
    <property type="entry name" value="TREHALOSE-PHOSPHATASE"/>
    <property type="match status" value="1"/>
</dbReference>
<dbReference type="Gene3D" id="3.40.50.2000">
    <property type="entry name" value="Glycogen Phosphorylase B"/>
    <property type="match status" value="2"/>
</dbReference>
<evidence type="ECO:0000313" key="5">
    <source>
        <dbReference type="Proteomes" id="UP000244309"/>
    </source>
</evidence>
<comment type="caution">
    <text evidence="4">The sequence shown here is derived from an EMBL/GenBank/DDBJ whole genome shotgun (WGS) entry which is preliminary data.</text>
</comment>
<dbReference type="GeneID" id="37006318"/>
<dbReference type="FunFam" id="3.40.50.2000:FF:000036">
    <property type="entry name" value="Alpha,alpha-trehalose-phosphate synthase subunit Tps2"/>
    <property type="match status" value="1"/>
</dbReference>
<dbReference type="NCBIfam" id="TIGR01484">
    <property type="entry name" value="HAD-SF-IIB"/>
    <property type="match status" value="1"/>
</dbReference>
<dbReference type="GO" id="GO:0031505">
    <property type="term" value="P:fungal-type cell wall organization"/>
    <property type="evidence" value="ECO:0007669"/>
    <property type="project" value="TreeGrafter"/>
</dbReference>
<dbReference type="InterPro" id="IPR001830">
    <property type="entry name" value="Glyco_trans_20"/>
</dbReference>
<dbReference type="InterPro" id="IPR000073">
    <property type="entry name" value="AB_hydrolase_1"/>
</dbReference>
<dbReference type="Pfam" id="PF00561">
    <property type="entry name" value="Abhydrolase_1"/>
    <property type="match status" value="1"/>
</dbReference>
<comment type="similarity">
    <text evidence="2">In the C-terminal section; belongs to the trehalose phosphatase family.</text>
</comment>
<dbReference type="RefSeq" id="XP_025339641.1">
    <property type="nucleotide sequence ID" value="XM_025484710.1"/>
</dbReference>
<dbReference type="EMBL" id="PKFO01000001">
    <property type="protein sequence ID" value="PVH18701.1"/>
    <property type="molecule type" value="Genomic_DNA"/>
</dbReference>
<dbReference type="GO" id="GO:0005946">
    <property type="term" value="C:alpha,alpha-trehalose-phosphate synthase complex (UDP-forming)"/>
    <property type="evidence" value="ECO:0007669"/>
    <property type="project" value="TreeGrafter"/>
</dbReference>
<evidence type="ECO:0000256" key="2">
    <source>
        <dbReference type="ARBA" id="ARBA00006330"/>
    </source>
</evidence>
<dbReference type="Gene3D" id="3.40.50.1820">
    <property type="entry name" value="alpha/beta hydrolase"/>
    <property type="match status" value="1"/>
</dbReference>
<dbReference type="InterPro" id="IPR000952">
    <property type="entry name" value="AB_hydrolase_4_CS"/>
</dbReference>
<dbReference type="VEuPathDB" id="FungiDB:CXQ85_000987"/>
<feature type="domain" description="AB hydrolase-1" evidence="3">
    <location>
        <begin position="1012"/>
        <end position="1259"/>
    </location>
</feature>
<dbReference type="InterPro" id="IPR006379">
    <property type="entry name" value="HAD-SF_hydro_IIB"/>
</dbReference>
<dbReference type="GO" id="GO:0004805">
    <property type="term" value="F:trehalose-phosphatase activity"/>
    <property type="evidence" value="ECO:0007669"/>
    <property type="project" value="TreeGrafter"/>
</dbReference>
<dbReference type="SUPFAM" id="SSF53474">
    <property type="entry name" value="alpha/beta-Hydrolases"/>
    <property type="match status" value="1"/>
</dbReference>
<dbReference type="SUPFAM" id="SSF56784">
    <property type="entry name" value="HAD-like"/>
    <property type="match status" value="1"/>
</dbReference>
<dbReference type="NCBIfam" id="TIGR00685">
    <property type="entry name" value="T6PP"/>
    <property type="match status" value="1"/>
</dbReference>
<dbReference type="InterPro" id="IPR023214">
    <property type="entry name" value="HAD_sf"/>
</dbReference>
<evidence type="ECO:0000259" key="3">
    <source>
        <dbReference type="Pfam" id="PF00561"/>
    </source>
</evidence>
<dbReference type="CDD" id="cd03788">
    <property type="entry name" value="GT20_TPS"/>
    <property type="match status" value="1"/>
</dbReference>
<evidence type="ECO:0000256" key="1">
    <source>
        <dbReference type="ARBA" id="ARBA00005409"/>
    </source>
</evidence>
<dbReference type="GO" id="GO:0034605">
    <property type="term" value="P:cellular response to heat"/>
    <property type="evidence" value="ECO:0007669"/>
    <property type="project" value="TreeGrafter"/>
</dbReference>
<dbReference type="InterPro" id="IPR029058">
    <property type="entry name" value="AB_hydrolase_fold"/>
</dbReference>
<dbReference type="FunFam" id="3.40.50.2000:FF:000131">
    <property type="entry name" value="Trehalose-6-phosphate phosphatase"/>
    <property type="match status" value="1"/>
</dbReference>
<dbReference type="GO" id="GO:0005992">
    <property type="term" value="P:trehalose biosynthetic process"/>
    <property type="evidence" value="ECO:0007669"/>
    <property type="project" value="InterPro"/>
</dbReference>
<dbReference type="PANTHER" id="PTHR10788">
    <property type="entry name" value="TREHALOSE-6-PHOSPHATE SYNTHASE"/>
    <property type="match status" value="1"/>
</dbReference>
<dbReference type="Gene3D" id="3.30.70.1020">
    <property type="entry name" value="Trehalose-6-phosphate phosphatase related protein, domain 2"/>
    <property type="match status" value="1"/>
</dbReference>
<gene>
    <name evidence="4" type="ORF">CXQ85_000987</name>
</gene>
<accession>A0A2V1AP37</accession>
<organism evidence="4 5">
    <name type="scientific">Candidozyma haemuli</name>
    <dbReference type="NCBI Taxonomy" id="45357"/>
    <lineage>
        <taxon>Eukaryota</taxon>
        <taxon>Fungi</taxon>
        <taxon>Dikarya</taxon>
        <taxon>Ascomycota</taxon>
        <taxon>Saccharomycotina</taxon>
        <taxon>Pichiomycetes</taxon>
        <taxon>Metschnikowiaceae</taxon>
        <taxon>Candidozyma</taxon>
    </lineage>
</organism>
<comment type="similarity">
    <text evidence="1">In the N-terminal section; belongs to the glycosyltransferase 20 family.</text>
</comment>
<dbReference type="STRING" id="45357.A0A2V1AP37"/>
<dbReference type="Gene3D" id="3.40.50.1000">
    <property type="entry name" value="HAD superfamily/HAD-like"/>
    <property type="match status" value="1"/>
</dbReference>
<sequence length="1287" mass="146720">MPSVYDQLKAYPSDTPTVSPKAYANNEKLSLSGRVLSVVSSLPTQISKVNSASGQTTWSVDPIRGQSALYSSVLFLQHETDWESHLIGWTGELVNKSSKLSNLHSDNIKEDPLYLDDEDKSDLEKKMRSTLNSDNVHPVWLLRKDQDRWRRYAEKVIWPVFHYIQGQPIDGAQEGQEWYDYVRFNEAYFQKIKAIYKPGDIIWIHDYYLMLLPQLLRMEFPNAFIGFYMHAPFPSSEYYRCLAKRTQLLDGLLGADRISFQSESFQRHFLSCCARVLGYDVTKRSVNAYGSSISTETLPIGIDTKRVEHDAFQDTTIDEKVKALREIYADKKIIVGRDRLDSVRGVQQKLQAFEMFLQMYPEWRDKVVLIQISSPGYSHDTRVEKKVSDLVTSINSRFGNLNHTPVLHYQIRISKDEYLALLRVADLCLITSVRDGMNTTSLEFVICQKENHSPLILSEFTGTASVLNDAILVNPWDSVSIAKTMNKCLRMDPEDKSHLEARLYDRVTSNTIQVWTSTFLENLLSHVEKTHQTHHTPTLNRPLLLNNYKNSERRLFLFDYDGTLTPIVQDPAAAIPSSRLHSIVDKLAADPKNQIWIISGRDQAFLDKWWGSKNVGLSAEHGCFMKDVGSCEWYNLAEAFDMSWQIKVAEVFKKYTDVTPGSNIEKKKVALTWHYRRSDPELGKYQADLCWKELQDGIVKEFDVEVMEGKANIEVRPRFLNKGEIVKRLVLNGHAKKQNPHSIQLDANDISPNELPDFMLCLGDDKTDEDMFRSLKDIEATWHLNELPKNEWGSYGVFPVLVGPAAKETLATSHLNDPSQVIDTLGLLSGDVSLFESAGSVALDDRGHVANSQSSERSKVAIRAATMKKDEASRNSLHTVKPEESVKISSSKTLYDFVHNDLPLIDTSKKLWLNPLLFNGTLQTLYYAMHKSEDRFKVYYGRELFKYKDGGQASLDWVVPEPESKEQFKKLYEETIPEDSPKLHPRTRFFTKEELEEKQHPKDSESTEPLCVVLHGLAGGSHEPLIRNLGEYLGNHTSYKWDVVVINSRGCCRTKITTDKLFSAFSTDDVKDVLIELRKRYPHRPIYGIGFSFGACILGNLLGSEDPEVQELIKAAVFIGCPWDLSDSAYHVDSSLTGRRVLNPGLTSFLNKLIKSNKQELQNFNPDFFTDERIEEAKRSLKTYEWDNCLTCKSVGFNNAFEYYREGSPLRRIHKIKTPVLAINSTDDPAVSVRLPIHDVQSNPYLALVESDLGGHLGFVKSSGEFWCVEAADEFINKFEEATRAQN</sequence>
<dbReference type="SUPFAM" id="SSF53756">
    <property type="entry name" value="UDP-Glycosyltransferase/glycogen phosphorylase"/>
    <property type="match status" value="1"/>
</dbReference>
<dbReference type="Pfam" id="PF02358">
    <property type="entry name" value="Trehalose_PPase"/>
    <property type="match status" value="1"/>
</dbReference>
<dbReference type="OrthoDB" id="755951at2759"/>
<dbReference type="CDD" id="cd01627">
    <property type="entry name" value="HAD_TPP"/>
    <property type="match status" value="1"/>
</dbReference>
<keyword evidence="5" id="KW-1185">Reference proteome</keyword>
<dbReference type="PROSITE" id="PS01133">
    <property type="entry name" value="UPF0017"/>
    <property type="match status" value="1"/>
</dbReference>
<protein>
    <submittedName>
        <fullName evidence="4">Trehalose-phosphatase</fullName>
    </submittedName>
</protein>
<reference evidence="4 5" key="1">
    <citation type="submission" date="2017-12" db="EMBL/GenBank/DDBJ databases">
        <title>Genome Sequence of a Multidrug-Resistant Candida haemulonii Isolate from a Patient with Chronic Leg Ulcers in Israel.</title>
        <authorList>
            <person name="Chow N.A."/>
            <person name="Gade L."/>
            <person name="Batra D."/>
            <person name="Rowe L.A."/>
            <person name="Ben-Ami R."/>
            <person name="Loparev V.N."/>
            <person name="Litvintseva A.P."/>
        </authorList>
    </citation>
    <scope>NUCLEOTIDE SEQUENCE [LARGE SCALE GENOMIC DNA]</scope>
    <source>
        <strain evidence="4 5">B11899</strain>
    </source>
</reference>
<dbReference type="Proteomes" id="UP000244309">
    <property type="component" value="Unassembled WGS sequence"/>
</dbReference>
<dbReference type="InterPro" id="IPR003337">
    <property type="entry name" value="Trehalose_PPase"/>
</dbReference>
<name>A0A2V1AP37_9ASCO</name>